<organism evidence="2 3">
    <name type="scientific">Pipistrellus kuhlii</name>
    <name type="common">Kuhl's pipistrelle</name>
    <dbReference type="NCBI Taxonomy" id="59472"/>
    <lineage>
        <taxon>Eukaryota</taxon>
        <taxon>Metazoa</taxon>
        <taxon>Chordata</taxon>
        <taxon>Craniata</taxon>
        <taxon>Vertebrata</taxon>
        <taxon>Euteleostomi</taxon>
        <taxon>Mammalia</taxon>
        <taxon>Eutheria</taxon>
        <taxon>Laurasiatheria</taxon>
        <taxon>Chiroptera</taxon>
        <taxon>Yangochiroptera</taxon>
        <taxon>Vespertilionidae</taxon>
        <taxon>Pipistrellus</taxon>
    </lineage>
</organism>
<name>A0A7J7XAV8_PIPKU</name>
<reference evidence="2 3" key="1">
    <citation type="journal article" date="2020" name="Nature">
        <title>Six reference-quality genomes reveal evolution of bat adaptations.</title>
        <authorList>
            <person name="Jebb D."/>
            <person name="Huang Z."/>
            <person name="Pippel M."/>
            <person name="Hughes G.M."/>
            <person name="Lavrichenko K."/>
            <person name="Devanna P."/>
            <person name="Winkler S."/>
            <person name="Jermiin L.S."/>
            <person name="Skirmuntt E.C."/>
            <person name="Katzourakis A."/>
            <person name="Burkitt-Gray L."/>
            <person name="Ray D.A."/>
            <person name="Sullivan K.A.M."/>
            <person name="Roscito J.G."/>
            <person name="Kirilenko B.M."/>
            <person name="Davalos L.M."/>
            <person name="Corthals A.P."/>
            <person name="Power M.L."/>
            <person name="Jones G."/>
            <person name="Ransome R.D."/>
            <person name="Dechmann D.K.N."/>
            <person name="Locatelli A.G."/>
            <person name="Puechmaille S.J."/>
            <person name="Fedrigo O."/>
            <person name="Jarvis E.D."/>
            <person name="Hiller M."/>
            <person name="Vernes S.C."/>
            <person name="Myers E.W."/>
            <person name="Teeling E.C."/>
        </authorList>
    </citation>
    <scope>NUCLEOTIDE SEQUENCE [LARGE SCALE GENOMIC DNA]</scope>
    <source>
        <strain evidence="2">MPipKuh1</strain>
        <tissue evidence="2">Flight muscle</tissue>
    </source>
</reference>
<dbReference type="AlphaFoldDB" id="A0A7J7XAV8"/>
<accession>A0A7J7XAV8</accession>
<dbReference type="EMBL" id="JACAGB010000008">
    <property type="protein sequence ID" value="KAF6346795.1"/>
    <property type="molecule type" value="Genomic_DNA"/>
</dbReference>
<evidence type="ECO:0000256" key="1">
    <source>
        <dbReference type="SAM" id="MobiDB-lite"/>
    </source>
</evidence>
<sequence length="125" mass="13759">MGKGGHRPFHVTTSTSGCKSFSFRPHSSRNTAPVWSQVPGQTGLMRDQRRGPCRAAGSENRGTNARRSAPRLVLTLQRREHGHRLRLRAYTGDLPFPAPSLGDAVTPTFRERAWRPGKVAWAGGT</sequence>
<evidence type="ECO:0000313" key="2">
    <source>
        <dbReference type="EMBL" id="KAF6346795.1"/>
    </source>
</evidence>
<evidence type="ECO:0000313" key="3">
    <source>
        <dbReference type="Proteomes" id="UP000558488"/>
    </source>
</evidence>
<gene>
    <name evidence="2" type="ORF">mPipKuh1_010579</name>
</gene>
<dbReference type="Proteomes" id="UP000558488">
    <property type="component" value="Unassembled WGS sequence"/>
</dbReference>
<protein>
    <submittedName>
        <fullName evidence="2">Uncharacterized protein</fullName>
    </submittedName>
</protein>
<feature type="compositionally biased region" description="Polar residues" evidence="1">
    <location>
        <begin position="28"/>
        <end position="40"/>
    </location>
</feature>
<feature type="region of interest" description="Disordered" evidence="1">
    <location>
        <begin position="1"/>
        <end position="70"/>
    </location>
</feature>
<proteinExistence type="predicted"/>
<keyword evidence="3" id="KW-1185">Reference proteome</keyword>
<comment type="caution">
    <text evidence="2">The sequence shown here is derived from an EMBL/GenBank/DDBJ whole genome shotgun (WGS) entry which is preliminary data.</text>
</comment>
<dbReference type="PROSITE" id="PS51257">
    <property type="entry name" value="PROKAR_LIPOPROTEIN"/>
    <property type="match status" value="1"/>
</dbReference>